<dbReference type="GO" id="GO:0031083">
    <property type="term" value="C:BLOC-1 complex"/>
    <property type="evidence" value="ECO:0007669"/>
    <property type="project" value="TreeGrafter"/>
</dbReference>
<evidence type="ECO:0008006" key="4">
    <source>
        <dbReference type="Google" id="ProtNLM"/>
    </source>
</evidence>
<evidence type="ECO:0000313" key="3">
    <source>
        <dbReference type="Proteomes" id="UP001152799"/>
    </source>
</evidence>
<protein>
    <recommendedName>
        <fullName evidence="4">Biogenesis of lysosome-related organelles complex 1 subunit 4</fullName>
    </recommendedName>
</protein>
<sequence length="148" mass="17081">MKTIVEKTAKDYSKYIDNINLNEKLEPVNKALDDMLTRLEEFETMLSFIQPDVNDSTDILKSILNYKPEFEELCEKIDATEFLIAHIKSNLDNLEAKIEEAEAKMGVSDATAKVTNIFTPLFKKSPEKHISPSPTLELFKTEEYFRQE</sequence>
<evidence type="ECO:0000313" key="2">
    <source>
        <dbReference type="EMBL" id="CAG9770965.1"/>
    </source>
</evidence>
<name>A0A9N9MUU3_9CUCU</name>
<dbReference type="PANTHER" id="PTHR16230:SF3">
    <property type="entry name" value="BIOGENESIS OF LYSOSOMAL ORGANELLES COMPLEX-1, SUBUNIT 4, CAPPUCCINO"/>
    <property type="match status" value="1"/>
</dbReference>
<dbReference type="Proteomes" id="UP001152799">
    <property type="component" value="Chromosome 6"/>
</dbReference>
<gene>
    <name evidence="2" type="ORF">CEUTPL_LOCUS11407</name>
</gene>
<organism evidence="2 3">
    <name type="scientific">Ceutorhynchus assimilis</name>
    <name type="common">cabbage seed weevil</name>
    <dbReference type="NCBI Taxonomy" id="467358"/>
    <lineage>
        <taxon>Eukaryota</taxon>
        <taxon>Metazoa</taxon>
        <taxon>Ecdysozoa</taxon>
        <taxon>Arthropoda</taxon>
        <taxon>Hexapoda</taxon>
        <taxon>Insecta</taxon>
        <taxon>Pterygota</taxon>
        <taxon>Neoptera</taxon>
        <taxon>Endopterygota</taxon>
        <taxon>Coleoptera</taxon>
        <taxon>Polyphaga</taxon>
        <taxon>Cucujiformia</taxon>
        <taxon>Curculionidae</taxon>
        <taxon>Ceutorhynchinae</taxon>
        <taxon>Ceutorhynchus</taxon>
    </lineage>
</organism>
<accession>A0A9N9MUU3</accession>
<reference evidence="2" key="1">
    <citation type="submission" date="2022-01" db="EMBL/GenBank/DDBJ databases">
        <authorList>
            <person name="King R."/>
        </authorList>
    </citation>
    <scope>NUCLEOTIDE SEQUENCE</scope>
</reference>
<evidence type="ECO:0000256" key="1">
    <source>
        <dbReference type="SAM" id="Coils"/>
    </source>
</evidence>
<proteinExistence type="predicted"/>
<keyword evidence="1" id="KW-0175">Coiled coil</keyword>
<dbReference type="InterPro" id="IPR024857">
    <property type="entry name" value="Cappuccino"/>
</dbReference>
<dbReference type="Gene3D" id="1.20.1480.30">
    <property type="entry name" value="Designed four-helix bundle protein"/>
    <property type="match status" value="1"/>
</dbReference>
<dbReference type="AlphaFoldDB" id="A0A9N9MUU3"/>
<feature type="coiled-coil region" evidence="1">
    <location>
        <begin position="77"/>
        <end position="111"/>
    </location>
</feature>
<dbReference type="EMBL" id="OU892282">
    <property type="protein sequence ID" value="CAG9770965.1"/>
    <property type="molecule type" value="Genomic_DNA"/>
</dbReference>
<dbReference type="PANTHER" id="PTHR16230">
    <property type="entry name" value="CAPPUCCINO"/>
    <property type="match status" value="1"/>
</dbReference>
<keyword evidence="3" id="KW-1185">Reference proteome</keyword>
<dbReference type="OrthoDB" id="2372305at2759"/>